<name>A0A8S2UXH5_9BILA</name>
<proteinExistence type="predicted"/>
<dbReference type="PROSITE" id="PS50994">
    <property type="entry name" value="INTEGRASE"/>
    <property type="match status" value="1"/>
</dbReference>
<gene>
    <name evidence="2" type="ORF">OVA965_LOCUS40433</name>
    <name evidence="3" type="ORF">TMI583_LOCUS41869</name>
</gene>
<feature type="domain" description="Integrase catalytic" evidence="1">
    <location>
        <begin position="156"/>
        <end position="327"/>
    </location>
</feature>
<dbReference type="Pfam" id="PF00665">
    <property type="entry name" value="rve"/>
    <property type="match status" value="1"/>
</dbReference>
<dbReference type="AlphaFoldDB" id="A0A8S2UXH5"/>
<evidence type="ECO:0000313" key="2">
    <source>
        <dbReference type="EMBL" id="CAF1572329.1"/>
    </source>
</evidence>
<dbReference type="PANTHER" id="PTHR37984">
    <property type="entry name" value="PROTEIN CBG26694"/>
    <property type="match status" value="1"/>
</dbReference>
<dbReference type="PANTHER" id="PTHR37984:SF5">
    <property type="entry name" value="PROTEIN NYNRIN-LIKE"/>
    <property type="match status" value="1"/>
</dbReference>
<dbReference type="InterPro" id="IPR036397">
    <property type="entry name" value="RNaseH_sf"/>
</dbReference>
<sequence>MSSSSVTTLQANIDLEKPFYEELEKHINSLNSKYREKFVIRKQTCDDISKALLLERGKKSDLFSPPFIFWARNNFVLVRTAGIETVSCAKSKKSVCVYEAFFTVISECHIAVSHGGRDKTFGEIQSHYSWVPRVAVDLFLKRCIACQIRKPVKQHVVSKPIVSLGVMTRLQIDLIDMRTRPDVITIDIVYNWILHCIDHFSKFSWAFALRNKTAVEVASKLRELFFVFGPPRLLHSDNGKEFVANVIIELKQLFPEMCFVRGRPRHPQSQGCVERANGILTVALGKWMSTNNSDRWSEGLLSVVYGINTRISSVTKTTPFEVMFGQPPRSDSDFWKIVKEHNVEDEDQLPTAVAEADDGRAVDITSCTLNSNELVDDIDSDINLLVKKLTDDAVDTVCNSVTDLSSSNSHSDVLSQPSSFCLSSSVDFNLPSSSNSLVGL</sequence>
<dbReference type="EMBL" id="CAJOBA010066856">
    <property type="protein sequence ID" value="CAF4367382.1"/>
    <property type="molecule type" value="Genomic_DNA"/>
</dbReference>
<dbReference type="Proteomes" id="UP000682733">
    <property type="component" value="Unassembled WGS sequence"/>
</dbReference>
<evidence type="ECO:0000313" key="3">
    <source>
        <dbReference type="EMBL" id="CAF4367382.1"/>
    </source>
</evidence>
<dbReference type="Gene3D" id="3.30.420.10">
    <property type="entry name" value="Ribonuclease H-like superfamily/Ribonuclease H"/>
    <property type="match status" value="1"/>
</dbReference>
<comment type="caution">
    <text evidence="3">The sequence shown here is derived from an EMBL/GenBank/DDBJ whole genome shotgun (WGS) entry which is preliminary data.</text>
</comment>
<organism evidence="3 4">
    <name type="scientific">Didymodactylos carnosus</name>
    <dbReference type="NCBI Taxonomy" id="1234261"/>
    <lineage>
        <taxon>Eukaryota</taxon>
        <taxon>Metazoa</taxon>
        <taxon>Spiralia</taxon>
        <taxon>Gnathifera</taxon>
        <taxon>Rotifera</taxon>
        <taxon>Eurotatoria</taxon>
        <taxon>Bdelloidea</taxon>
        <taxon>Philodinida</taxon>
        <taxon>Philodinidae</taxon>
        <taxon>Didymodactylos</taxon>
    </lineage>
</organism>
<dbReference type="GO" id="GO:0015074">
    <property type="term" value="P:DNA integration"/>
    <property type="evidence" value="ECO:0007669"/>
    <property type="project" value="InterPro"/>
</dbReference>
<protein>
    <recommendedName>
        <fullName evidence="1">Integrase catalytic domain-containing protein</fullName>
    </recommendedName>
</protein>
<dbReference type="InterPro" id="IPR001584">
    <property type="entry name" value="Integrase_cat-core"/>
</dbReference>
<evidence type="ECO:0000259" key="1">
    <source>
        <dbReference type="PROSITE" id="PS50994"/>
    </source>
</evidence>
<dbReference type="InterPro" id="IPR050951">
    <property type="entry name" value="Retrovirus_Pol_polyprotein"/>
</dbReference>
<reference evidence="3" key="1">
    <citation type="submission" date="2021-02" db="EMBL/GenBank/DDBJ databases">
        <authorList>
            <person name="Nowell W R."/>
        </authorList>
    </citation>
    <scope>NUCLEOTIDE SEQUENCE</scope>
</reference>
<dbReference type="Pfam" id="PF17921">
    <property type="entry name" value="Integrase_H2C2"/>
    <property type="match status" value="1"/>
</dbReference>
<accession>A0A8S2UXH5</accession>
<evidence type="ECO:0000313" key="4">
    <source>
        <dbReference type="Proteomes" id="UP000682733"/>
    </source>
</evidence>
<dbReference type="Proteomes" id="UP000677228">
    <property type="component" value="Unassembled WGS sequence"/>
</dbReference>
<dbReference type="SUPFAM" id="SSF53098">
    <property type="entry name" value="Ribonuclease H-like"/>
    <property type="match status" value="1"/>
</dbReference>
<dbReference type="InterPro" id="IPR041588">
    <property type="entry name" value="Integrase_H2C2"/>
</dbReference>
<dbReference type="EMBL" id="CAJNOK010044023">
    <property type="protein sequence ID" value="CAF1572329.1"/>
    <property type="molecule type" value="Genomic_DNA"/>
</dbReference>
<dbReference type="InterPro" id="IPR012337">
    <property type="entry name" value="RNaseH-like_sf"/>
</dbReference>
<dbReference type="GO" id="GO:0003676">
    <property type="term" value="F:nucleic acid binding"/>
    <property type="evidence" value="ECO:0007669"/>
    <property type="project" value="InterPro"/>
</dbReference>